<sequence>MSIRINQKFDRSSRIIARRPGQSACLFTHLATIYPSSKIGTNVKVSKFSDALHQNSDKDQKFRHQKVIETFLMKMPIFYQISICDDAHEFTTVQQLATAVSETPLTHSSGAGEKAAPSLVRRSFGRKLTAGSMEETTGTMTIGRQFDNGDDENLDQNGDDKLFDNNNDYDCEFHEKYSDENY</sequence>
<dbReference type="Proteomes" id="UP000887565">
    <property type="component" value="Unplaced"/>
</dbReference>
<evidence type="ECO:0000313" key="3">
    <source>
        <dbReference type="WBParaSite" id="nRc.2.0.1.t26840-RA"/>
    </source>
</evidence>
<organism evidence="2 3">
    <name type="scientific">Romanomermis culicivorax</name>
    <name type="common">Nematode worm</name>
    <dbReference type="NCBI Taxonomy" id="13658"/>
    <lineage>
        <taxon>Eukaryota</taxon>
        <taxon>Metazoa</taxon>
        <taxon>Ecdysozoa</taxon>
        <taxon>Nematoda</taxon>
        <taxon>Enoplea</taxon>
        <taxon>Dorylaimia</taxon>
        <taxon>Mermithida</taxon>
        <taxon>Mermithoidea</taxon>
        <taxon>Mermithidae</taxon>
        <taxon>Romanomermis</taxon>
    </lineage>
</organism>
<feature type="region of interest" description="Disordered" evidence="1">
    <location>
        <begin position="134"/>
        <end position="166"/>
    </location>
</feature>
<evidence type="ECO:0000256" key="1">
    <source>
        <dbReference type="SAM" id="MobiDB-lite"/>
    </source>
</evidence>
<protein>
    <submittedName>
        <fullName evidence="3">Uncharacterized protein</fullName>
    </submittedName>
</protein>
<name>A0A915JKZ3_ROMCU</name>
<proteinExistence type="predicted"/>
<evidence type="ECO:0000313" key="2">
    <source>
        <dbReference type="Proteomes" id="UP000887565"/>
    </source>
</evidence>
<keyword evidence="2" id="KW-1185">Reference proteome</keyword>
<dbReference type="WBParaSite" id="nRc.2.0.1.t26840-RA">
    <property type="protein sequence ID" value="nRc.2.0.1.t26840-RA"/>
    <property type="gene ID" value="nRc.2.0.1.g26840"/>
</dbReference>
<reference evidence="3" key="1">
    <citation type="submission" date="2022-11" db="UniProtKB">
        <authorList>
            <consortium name="WormBaseParasite"/>
        </authorList>
    </citation>
    <scope>IDENTIFICATION</scope>
</reference>
<accession>A0A915JKZ3</accession>
<dbReference type="AlphaFoldDB" id="A0A915JKZ3"/>